<accession>A0AAN7B3A9</accession>
<organism evidence="1 2">
    <name type="scientific">Rhypophila decipiens</name>
    <dbReference type="NCBI Taxonomy" id="261697"/>
    <lineage>
        <taxon>Eukaryota</taxon>
        <taxon>Fungi</taxon>
        <taxon>Dikarya</taxon>
        <taxon>Ascomycota</taxon>
        <taxon>Pezizomycotina</taxon>
        <taxon>Sordariomycetes</taxon>
        <taxon>Sordariomycetidae</taxon>
        <taxon>Sordariales</taxon>
        <taxon>Naviculisporaceae</taxon>
        <taxon>Rhypophila</taxon>
    </lineage>
</organism>
<reference evidence="1" key="2">
    <citation type="submission" date="2023-05" db="EMBL/GenBank/DDBJ databases">
        <authorList>
            <consortium name="Lawrence Berkeley National Laboratory"/>
            <person name="Steindorff A."/>
            <person name="Hensen N."/>
            <person name="Bonometti L."/>
            <person name="Westerberg I."/>
            <person name="Brannstrom I.O."/>
            <person name="Guillou S."/>
            <person name="Cros-Aarteil S."/>
            <person name="Calhoun S."/>
            <person name="Haridas S."/>
            <person name="Kuo A."/>
            <person name="Mondo S."/>
            <person name="Pangilinan J."/>
            <person name="Riley R."/>
            <person name="Labutti K."/>
            <person name="Andreopoulos B."/>
            <person name="Lipzen A."/>
            <person name="Chen C."/>
            <person name="Yanf M."/>
            <person name="Daum C."/>
            <person name="Ng V."/>
            <person name="Clum A."/>
            <person name="Ohm R."/>
            <person name="Martin F."/>
            <person name="Silar P."/>
            <person name="Natvig D."/>
            <person name="Lalanne C."/>
            <person name="Gautier V."/>
            <person name="Ament-Velasquez S.L."/>
            <person name="Kruys A."/>
            <person name="Hutchinson M.I."/>
            <person name="Powell A.J."/>
            <person name="Barry K."/>
            <person name="Miller A.N."/>
            <person name="Grigoriev I.V."/>
            <person name="Debuchy R."/>
            <person name="Gladieux P."/>
            <person name="Thoren M.H."/>
            <person name="Johannesson H."/>
        </authorList>
    </citation>
    <scope>NUCLEOTIDE SEQUENCE</scope>
    <source>
        <strain evidence="1">PSN293</strain>
    </source>
</reference>
<protein>
    <submittedName>
        <fullName evidence="1">Uncharacterized protein</fullName>
    </submittedName>
</protein>
<sequence>MYIYFHQAAFLGNDFSLLHFNSSSLYTHYLFYLRHRPGTAASPPLSTTKTIYIHPIMNSPTVSDDPQRAAILVVNSGILPSAKDILPVSAFHEWYDKIHIRDLLLTDGVKSAFRFEAVAPAPAGDDDVISKRPFLAIYPTADIAWFTDNASPVWKVPVTSDMLPNESGNIFELADFQMGVFEKLVQVGFCHSGAVKKFIALVGINSSQVEGTEAKTALEGSVPGTGEEGTWPARSTLLKWIEYSPPGAPKVEGAEDVVGTDLTGHRAYLAVHEYDQLPNGDLVGKNGAPVFVFSSLSSSGGLTKPW</sequence>
<proteinExistence type="predicted"/>
<name>A0AAN7B3A9_9PEZI</name>
<evidence type="ECO:0000313" key="2">
    <source>
        <dbReference type="Proteomes" id="UP001301769"/>
    </source>
</evidence>
<gene>
    <name evidence="1" type="ORF">QBC37DRAFT_432043</name>
</gene>
<keyword evidence="2" id="KW-1185">Reference proteome</keyword>
<comment type="caution">
    <text evidence="1">The sequence shown here is derived from an EMBL/GenBank/DDBJ whole genome shotgun (WGS) entry which is preliminary data.</text>
</comment>
<dbReference type="EMBL" id="MU858245">
    <property type="protein sequence ID" value="KAK4208402.1"/>
    <property type="molecule type" value="Genomic_DNA"/>
</dbReference>
<dbReference type="AlphaFoldDB" id="A0AAN7B3A9"/>
<dbReference type="Proteomes" id="UP001301769">
    <property type="component" value="Unassembled WGS sequence"/>
</dbReference>
<reference evidence="1" key="1">
    <citation type="journal article" date="2023" name="Mol. Phylogenet. Evol.">
        <title>Genome-scale phylogeny and comparative genomics of the fungal order Sordariales.</title>
        <authorList>
            <person name="Hensen N."/>
            <person name="Bonometti L."/>
            <person name="Westerberg I."/>
            <person name="Brannstrom I.O."/>
            <person name="Guillou S."/>
            <person name="Cros-Aarteil S."/>
            <person name="Calhoun S."/>
            <person name="Haridas S."/>
            <person name="Kuo A."/>
            <person name="Mondo S."/>
            <person name="Pangilinan J."/>
            <person name="Riley R."/>
            <person name="LaButti K."/>
            <person name="Andreopoulos B."/>
            <person name="Lipzen A."/>
            <person name="Chen C."/>
            <person name="Yan M."/>
            <person name="Daum C."/>
            <person name="Ng V."/>
            <person name="Clum A."/>
            <person name="Steindorff A."/>
            <person name="Ohm R.A."/>
            <person name="Martin F."/>
            <person name="Silar P."/>
            <person name="Natvig D.O."/>
            <person name="Lalanne C."/>
            <person name="Gautier V."/>
            <person name="Ament-Velasquez S.L."/>
            <person name="Kruys A."/>
            <person name="Hutchinson M.I."/>
            <person name="Powell A.J."/>
            <person name="Barry K."/>
            <person name="Miller A.N."/>
            <person name="Grigoriev I.V."/>
            <person name="Debuchy R."/>
            <person name="Gladieux P."/>
            <person name="Hiltunen Thoren M."/>
            <person name="Johannesson H."/>
        </authorList>
    </citation>
    <scope>NUCLEOTIDE SEQUENCE</scope>
    <source>
        <strain evidence="1">PSN293</strain>
    </source>
</reference>
<evidence type="ECO:0000313" key="1">
    <source>
        <dbReference type="EMBL" id="KAK4208402.1"/>
    </source>
</evidence>